<dbReference type="PROSITE" id="PS51687">
    <property type="entry name" value="SAM_MT_RNA_M5U"/>
    <property type="match status" value="1"/>
</dbReference>
<dbReference type="InterPro" id="IPR010280">
    <property type="entry name" value="U5_MeTrfase_fam"/>
</dbReference>
<feature type="binding site" evidence="4">
    <location>
        <position position="311"/>
    </location>
    <ligand>
        <name>S-adenosyl-L-methionine</name>
        <dbReference type="ChEBI" id="CHEBI:59789"/>
    </ligand>
</feature>
<name>A0A926HP71_9FIRM</name>
<evidence type="ECO:0000313" key="8">
    <source>
        <dbReference type="Proteomes" id="UP000623172"/>
    </source>
</evidence>
<keyword evidence="1 4" id="KW-0489">Methyltransferase</keyword>
<dbReference type="GO" id="GO:0070475">
    <property type="term" value="P:rRNA base methylation"/>
    <property type="evidence" value="ECO:0007669"/>
    <property type="project" value="TreeGrafter"/>
</dbReference>
<keyword evidence="8" id="KW-1185">Reference proteome</keyword>
<protein>
    <submittedName>
        <fullName evidence="7">23S rRNA (Uracil(1939)-C(5))-methyltransferase RlmD</fullName>
        <ecNumber evidence="7">2.1.1.190</ecNumber>
    </submittedName>
</protein>
<dbReference type="SUPFAM" id="SSF53335">
    <property type="entry name" value="S-adenosyl-L-methionine-dependent methyltransferases"/>
    <property type="match status" value="1"/>
</dbReference>
<evidence type="ECO:0000256" key="3">
    <source>
        <dbReference type="ARBA" id="ARBA00022691"/>
    </source>
</evidence>
<proteinExistence type="inferred from homology"/>
<keyword evidence="2 4" id="KW-0808">Transferase</keyword>
<dbReference type="FunFam" id="3.40.50.150:FF:000009">
    <property type="entry name" value="23S rRNA (Uracil(1939)-C(5))-methyltransferase RlmD"/>
    <property type="match status" value="1"/>
</dbReference>
<dbReference type="RefSeq" id="WP_249315911.1">
    <property type="nucleotide sequence ID" value="NZ_JACRSR010000001.1"/>
</dbReference>
<dbReference type="EMBL" id="JACRSR010000001">
    <property type="protein sequence ID" value="MBC8531364.1"/>
    <property type="molecule type" value="Genomic_DNA"/>
</dbReference>
<dbReference type="FunFam" id="2.40.50.140:FF:000097">
    <property type="entry name" value="23S rRNA (uracil(1939)-C(5))-methyltransferase RlmD"/>
    <property type="match status" value="1"/>
</dbReference>
<dbReference type="Gene3D" id="2.40.50.1070">
    <property type="match status" value="1"/>
</dbReference>
<feature type="active site" description="Nucleophile" evidence="4">
    <location>
        <position position="408"/>
    </location>
</feature>
<dbReference type="Pfam" id="PF05958">
    <property type="entry name" value="tRNA_U5-meth_tr"/>
    <property type="match status" value="1"/>
</dbReference>
<evidence type="ECO:0000256" key="5">
    <source>
        <dbReference type="PROSITE-ProRule" id="PRU10015"/>
    </source>
</evidence>
<comment type="similarity">
    <text evidence="4">Belongs to the class I-like SAM-binding methyltransferase superfamily. RNA M5U methyltransferase family.</text>
</comment>
<keyword evidence="3 4" id="KW-0949">S-adenosyl-L-methionine</keyword>
<evidence type="ECO:0000256" key="4">
    <source>
        <dbReference type="PROSITE-ProRule" id="PRU01024"/>
    </source>
</evidence>
<accession>A0A926HP71</accession>
<gene>
    <name evidence="7" type="primary">rlmD</name>
    <name evidence="7" type="ORF">H8696_05820</name>
</gene>
<dbReference type="PANTHER" id="PTHR11061">
    <property type="entry name" value="RNA M5U METHYLTRANSFERASE"/>
    <property type="match status" value="1"/>
</dbReference>
<feature type="binding site" evidence="4">
    <location>
        <position position="282"/>
    </location>
    <ligand>
        <name>S-adenosyl-L-methionine</name>
        <dbReference type="ChEBI" id="CHEBI:59789"/>
    </ligand>
</feature>
<evidence type="ECO:0000313" key="7">
    <source>
        <dbReference type="EMBL" id="MBC8531364.1"/>
    </source>
</evidence>
<organism evidence="7 8">
    <name type="scientific">Gehongia tenuis</name>
    <dbReference type="NCBI Taxonomy" id="2763655"/>
    <lineage>
        <taxon>Bacteria</taxon>
        <taxon>Bacillati</taxon>
        <taxon>Bacillota</taxon>
        <taxon>Clostridia</taxon>
        <taxon>Christensenellales</taxon>
        <taxon>Christensenellaceae</taxon>
        <taxon>Gehongia</taxon>
    </lineage>
</organism>
<evidence type="ECO:0000256" key="2">
    <source>
        <dbReference type="ARBA" id="ARBA00022679"/>
    </source>
</evidence>
<dbReference type="Pfam" id="PF01938">
    <property type="entry name" value="TRAM"/>
    <property type="match status" value="1"/>
</dbReference>
<evidence type="ECO:0000256" key="1">
    <source>
        <dbReference type="ARBA" id="ARBA00022603"/>
    </source>
</evidence>
<comment type="caution">
    <text evidence="7">The sequence shown here is derived from an EMBL/GenBank/DDBJ whole genome shotgun (WGS) entry which is preliminary data.</text>
</comment>
<dbReference type="CDD" id="cd02440">
    <property type="entry name" value="AdoMet_MTases"/>
    <property type="match status" value="1"/>
</dbReference>
<dbReference type="InterPro" id="IPR030390">
    <property type="entry name" value="MeTrfase_TrmA_AS"/>
</dbReference>
<dbReference type="InterPro" id="IPR029063">
    <property type="entry name" value="SAM-dependent_MTases_sf"/>
</dbReference>
<reference evidence="7" key="1">
    <citation type="submission" date="2020-08" db="EMBL/GenBank/DDBJ databases">
        <title>Genome public.</title>
        <authorList>
            <person name="Liu C."/>
            <person name="Sun Q."/>
        </authorList>
    </citation>
    <scope>NUCLEOTIDE SEQUENCE</scope>
    <source>
        <strain evidence="7">NSJ-53</strain>
    </source>
</reference>
<dbReference type="PROSITE" id="PS01231">
    <property type="entry name" value="TRMA_2"/>
    <property type="match status" value="1"/>
</dbReference>
<feature type="binding site" evidence="4">
    <location>
        <position position="332"/>
    </location>
    <ligand>
        <name>S-adenosyl-L-methionine</name>
        <dbReference type="ChEBI" id="CHEBI:59789"/>
    </ligand>
</feature>
<dbReference type="SUPFAM" id="SSF50249">
    <property type="entry name" value="Nucleic acid-binding proteins"/>
    <property type="match status" value="1"/>
</dbReference>
<dbReference type="InterPro" id="IPR030391">
    <property type="entry name" value="MeTrfase_TrmA_CS"/>
</dbReference>
<feature type="domain" description="TRAM" evidence="6">
    <location>
        <begin position="1"/>
        <end position="58"/>
    </location>
</feature>
<dbReference type="Gene3D" id="2.40.50.140">
    <property type="entry name" value="Nucleic acid-binding proteins"/>
    <property type="match status" value="1"/>
</dbReference>
<dbReference type="PROSITE" id="PS01230">
    <property type="entry name" value="TRMA_1"/>
    <property type="match status" value="1"/>
</dbReference>
<dbReference type="Gene3D" id="3.40.50.150">
    <property type="entry name" value="Vaccinia Virus protein VP39"/>
    <property type="match status" value="1"/>
</dbReference>
<dbReference type="EC" id="2.1.1.190" evidence="7"/>
<sequence>MKKQDKLAVTADDLTHEGMGVAHVEGMAVFVKGLLPEETAEIEIIKVAKNYAVGRIMELLKPSSQRTEATCPAFGRCGGCTLMHLSYPAQLQMKAKRVVDCLARIGGVDSDIFEGIVGMENPYGYRNKAPYPAAMVEGGARLGFYAARSHRLVPVERCPVQMPVIQQAYQGVCECLKKYPVPAYDEASGAGLLRHVMIRASQSTGEVMIAYIIRGRALPGEERIAEFLKERVEGLAGVMVNQNMRSGNVILGDGWRTLWGRDHIEDELCGLKFRVSPASFFQVNPAQAQRLYEKAAEYGELTKEDTVFDGYCGTGTLTLVLARQAKRAVGVEIVPEAVADARINAANNGLADRTEFWLGKAEEVLPAKIAEGFKPDVVVFDPPRKGCHPDFLAAMAKAGPKRMVYVSCDPATLARDIALLRDFGYAARRAKAFDLFPHSGHVECVVQLSADN</sequence>
<dbReference type="PANTHER" id="PTHR11061:SF30">
    <property type="entry name" value="TRNA (URACIL(54)-C(5))-METHYLTRANSFERASE"/>
    <property type="match status" value="1"/>
</dbReference>
<dbReference type="NCBIfam" id="TIGR00479">
    <property type="entry name" value="rumA"/>
    <property type="match status" value="1"/>
</dbReference>
<dbReference type="InterPro" id="IPR002792">
    <property type="entry name" value="TRAM_dom"/>
</dbReference>
<dbReference type="AlphaFoldDB" id="A0A926HP71"/>
<dbReference type="PROSITE" id="PS50926">
    <property type="entry name" value="TRAM"/>
    <property type="match status" value="1"/>
</dbReference>
<evidence type="ECO:0000259" key="6">
    <source>
        <dbReference type="PROSITE" id="PS50926"/>
    </source>
</evidence>
<dbReference type="FunFam" id="2.40.50.1070:FF:000003">
    <property type="entry name" value="23S rRNA (Uracil-5-)-methyltransferase RumA"/>
    <property type="match status" value="1"/>
</dbReference>
<dbReference type="InterPro" id="IPR012340">
    <property type="entry name" value="NA-bd_OB-fold"/>
</dbReference>
<feature type="binding site" evidence="4">
    <location>
        <position position="381"/>
    </location>
    <ligand>
        <name>S-adenosyl-L-methionine</name>
        <dbReference type="ChEBI" id="CHEBI:59789"/>
    </ligand>
</feature>
<dbReference type="Proteomes" id="UP000623172">
    <property type="component" value="Unassembled WGS sequence"/>
</dbReference>
<dbReference type="GO" id="GO:0070041">
    <property type="term" value="F:rRNA (uridine-C5-)-methyltransferase activity"/>
    <property type="evidence" value="ECO:0007669"/>
    <property type="project" value="TreeGrafter"/>
</dbReference>
<feature type="active site" evidence="5">
    <location>
        <position position="408"/>
    </location>
</feature>